<dbReference type="Proteomes" id="UP001295444">
    <property type="component" value="Chromosome 03"/>
</dbReference>
<accession>A0AAD1RL45</accession>
<proteinExistence type="predicted"/>
<dbReference type="AlphaFoldDB" id="A0AAD1RL45"/>
<dbReference type="EMBL" id="OW240914">
    <property type="protein sequence ID" value="CAH2273797.1"/>
    <property type="molecule type" value="Genomic_DNA"/>
</dbReference>
<keyword evidence="3" id="KW-1185">Reference proteome</keyword>
<evidence type="ECO:0000313" key="2">
    <source>
        <dbReference type="EMBL" id="CAH2273797.1"/>
    </source>
</evidence>
<sequence>MSGYNQTERGDLKLRQYTPKKAGNGDWTTITYNKRRNPYRPQGSQGDTTPRVKHHNHSWRPRNRFETLRTEEANNIAEKENRKETQQSSNDFLGPRSQYFNRYQPEPPKPSTRKRPLLEDAGGGRDIVGEKKMRK</sequence>
<organism evidence="2 3">
    <name type="scientific">Pelobates cultripes</name>
    <name type="common">Western spadefoot toad</name>
    <dbReference type="NCBI Taxonomy" id="61616"/>
    <lineage>
        <taxon>Eukaryota</taxon>
        <taxon>Metazoa</taxon>
        <taxon>Chordata</taxon>
        <taxon>Craniata</taxon>
        <taxon>Vertebrata</taxon>
        <taxon>Euteleostomi</taxon>
        <taxon>Amphibia</taxon>
        <taxon>Batrachia</taxon>
        <taxon>Anura</taxon>
        <taxon>Pelobatoidea</taxon>
        <taxon>Pelobatidae</taxon>
        <taxon>Pelobates</taxon>
    </lineage>
</organism>
<feature type="compositionally biased region" description="Basic residues" evidence="1">
    <location>
        <begin position="51"/>
        <end position="62"/>
    </location>
</feature>
<gene>
    <name evidence="2" type="ORF">PECUL_23A009418</name>
</gene>
<feature type="region of interest" description="Disordered" evidence="1">
    <location>
        <begin position="1"/>
        <end position="135"/>
    </location>
</feature>
<evidence type="ECO:0000256" key="1">
    <source>
        <dbReference type="SAM" id="MobiDB-lite"/>
    </source>
</evidence>
<protein>
    <submittedName>
        <fullName evidence="2">Uncharacterized protein</fullName>
    </submittedName>
</protein>
<feature type="compositionally biased region" description="Basic and acidic residues" evidence="1">
    <location>
        <begin position="63"/>
        <end position="85"/>
    </location>
</feature>
<reference evidence="2" key="1">
    <citation type="submission" date="2022-03" db="EMBL/GenBank/DDBJ databases">
        <authorList>
            <person name="Alioto T."/>
            <person name="Alioto T."/>
            <person name="Gomez Garrido J."/>
        </authorList>
    </citation>
    <scope>NUCLEOTIDE SEQUENCE</scope>
</reference>
<name>A0AAD1RL45_PELCU</name>
<evidence type="ECO:0000313" key="3">
    <source>
        <dbReference type="Proteomes" id="UP001295444"/>
    </source>
</evidence>